<evidence type="ECO:0000313" key="1">
    <source>
        <dbReference type="EMBL" id="MFC4261942.1"/>
    </source>
</evidence>
<keyword evidence="2" id="KW-1185">Reference proteome</keyword>
<evidence type="ECO:0000313" key="2">
    <source>
        <dbReference type="Proteomes" id="UP001595907"/>
    </source>
</evidence>
<gene>
    <name evidence="1" type="ORF">ACFOWM_03565</name>
</gene>
<comment type="caution">
    <text evidence="1">The sequence shown here is derived from an EMBL/GenBank/DDBJ whole genome shotgun (WGS) entry which is preliminary data.</text>
</comment>
<sequence length="80" mass="9093">MIPKLKAIERFGHYMNIMPVNTGLSPAQEIDFAKKCAKSECEEILQTNPTIKGTSEDLLTQIVQTKAYYYLVIDEIDKIV</sequence>
<dbReference type="Proteomes" id="UP001595907">
    <property type="component" value="Unassembled WGS sequence"/>
</dbReference>
<dbReference type="EMBL" id="JBHSCZ010000001">
    <property type="protein sequence ID" value="MFC4261942.1"/>
    <property type="molecule type" value="Genomic_DNA"/>
</dbReference>
<reference evidence="2" key="1">
    <citation type="journal article" date="2019" name="Int. J. Syst. Evol. Microbiol.">
        <title>The Global Catalogue of Microorganisms (GCM) 10K type strain sequencing project: providing services to taxonomists for standard genome sequencing and annotation.</title>
        <authorList>
            <consortium name="The Broad Institute Genomics Platform"/>
            <consortium name="The Broad Institute Genome Sequencing Center for Infectious Disease"/>
            <person name="Wu L."/>
            <person name="Ma J."/>
        </authorList>
    </citation>
    <scope>NUCLEOTIDE SEQUENCE [LARGE SCALE GENOMIC DNA]</scope>
    <source>
        <strain evidence="2">CECT 8289</strain>
    </source>
</reference>
<name>A0ABV8QNU1_9BACT</name>
<organism evidence="1 2">
    <name type="scientific">Ferruginibacter yonginensis</name>
    <dbReference type="NCBI Taxonomy" id="1310416"/>
    <lineage>
        <taxon>Bacteria</taxon>
        <taxon>Pseudomonadati</taxon>
        <taxon>Bacteroidota</taxon>
        <taxon>Chitinophagia</taxon>
        <taxon>Chitinophagales</taxon>
        <taxon>Chitinophagaceae</taxon>
        <taxon>Ferruginibacter</taxon>
    </lineage>
</organism>
<dbReference type="RefSeq" id="WP_379707156.1">
    <property type="nucleotide sequence ID" value="NZ_JBHSCZ010000001.1"/>
</dbReference>
<protein>
    <submittedName>
        <fullName evidence="1">Uncharacterized protein</fullName>
    </submittedName>
</protein>
<proteinExistence type="predicted"/>
<accession>A0ABV8QNU1</accession>